<dbReference type="GO" id="GO:0004888">
    <property type="term" value="F:transmembrane signaling receptor activity"/>
    <property type="evidence" value="ECO:0007669"/>
    <property type="project" value="InterPro"/>
</dbReference>
<reference evidence="9 10" key="1">
    <citation type="submission" date="2019-02" db="EMBL/GenBank/DDBJ databases">
        <title>Shewanella sp. D4-2 isolated from Dokdo Island.</title>
        <authorList>
            <person name="Baek K."/>
        </authorList>
    </citation>
    <scope>NUCLEOTIDE SEQUENCE [LARGE SCALE GENOMIC DNA]</scope>
    <source>
        <strain evidence="9 10">D4-2</strain>
    </source>
</reference>
<evidence type="ECO:0000256" key="5">
    <source>
        <dbReference type="SAM" id="Coils"/>
    </source>
</evidence>
<sequence>MKINVAKRVIGGFAIVTLLLFVFGVVTSMSNSRIKDGAITLQQISLPALEATSLLNENLSQQKIQGLEGYHSQSSSQIPPVQSNQKQLDDRFKSELNSLSSLLRDNQSLSGRINQLESSYNTFHNMVVDMLNEKEQALSKQELLVKKREELEEAADDASSILLDFIDLEMSEDTTEQSIAASASVVDNTFINLITTVYDLVAATDESKYKLIAQELEYMVNEARTKLEHINRQGEGLLDQDLLDDLQTETSKVFSLLNGNQSVIAIKKQQLANAKRAQSLLTQNAKHSDDISQIMTALAKDIDAYAAEISANAIETIDSAAFKTWAVVLIAIGVAIAVSIMVVKPLTRSLDKINQALNVLASGDLTHKLDDSGHDEFAELSKNCNRLVDSLSSLIVGILDRSNQLAAAAEETSAITAQTTTGIQEQKSQVDQVATATTQLSSSAQQVSASADEALAQIKQADEETNHMHQLAEENKRTILALADEVTKAGKVINKLHADSASIGSILDVIRGIAEQTNLLALNAAIEAARAGEQGRGFAVVADEVRSLASRTQDSTQEIQQMIEVLQQGAQEAVSVMELGRSQANSCVEKTEQANLALETISNSVHSAFDSGTHIAQAAQEQNLVSQQVSEKLEHIAAISEETSIGADQTAESSQQVAELAEELQSSVGEFKV</sequence>
<dbReference type="InterPro" id="IPR003660">
    <property type="entry name" value="HAMP_dom"/>
</dbReference>
<dbReference type="KEGG" id="smai:EXU30_05810"/>
<dbReference type="SUPFAM" id="SSF58104">
    <property type="entry name" value="Methyl-accepting chemotaxis protein (MCP) signaling domain"/>
    <property type="match status" value="1"/>
</dbReference>
<dbReference type="EMBL" id="CP036200">
    <property type="protein sequence ID" value="QBF82268.1"/>
    <property type="molecule type" value="Genomic_DNA"/>
</dbReference>
<keyword evidence="6" id="KW-0472">Membrane</keyword>
<dbReference type="SMART" id="SM00304">
    <property type="entry name" value="HAMP"/>
    <property type="match status" value="1"/>
</dbReference>
<dbReference type="Proteomes" id="UP000291106">
    <property type="component" value="Chromosome"/>
</dbReference>
<dbReference type="Pfam" id="PF00015">
    <property type="entry name" value="MCPsignal"/>
    <property type="match status" value="1"/>
</dbReference>
<accession>A0A411PFK0</accession>
<dbReference type="GO" id="GO:0006935">
    <property type="term" value="P:chemotaxis"/>
    <property type="evidence" value="ECO:0007669"/>
    <property type="project" value="InterPro"/>
</dbReference>
<name>A0A411PFK0_9GAMM</name>
<dbReference type="PROSITE" id="PS50885">
    <property type="entry name" value="HAMP"/>
    <property type="match status" value="1"/>
</dbReference>
<dbReference type="SMART" id="SM00283">
    <property type="entry name" value="MA"/>
    <property type="match status" value="1"/>
</dbReference>
<feature type="domain" description="Methyl-accepting transducer" evidence="7">
    <location>
        <begin position="401"/>
        <end position="637"/>
    </location>
</feature>
<dbReference type="CDD" id="cd06225">
    <property type="entry name" value="HAMP"/>
    <property type="match status" value="1"/>
</dbReference>
<evidence type="ECO:0000313" key="9">
    <source>
        <dbReference type="EMBL" id="QBF82268.1"/>
    </source>
</evidence>
<evidence type="ECO:0000256" key="6">
    <source>
        <dbReference type="SAM" id="Phobius"/>
    </source>
</evidence>
<evidence type="ECO:0000313" key="10">
    <source>
        <dbReference type="Proteomes" id="UP000291106"/>
    </source>
</evidence>
<dbReference type="PROSITE" id="PS50111">
    <property type="entry name" value="CHEMOTAXIS_TRANSDUC_2"/>
    <property type="match status" value="1"/>
</dbReference>
<dbReference type="GO" id="GO:0007165">
    <property type="term" value="P:signal transduction"/>
    <property type="evidence" value="ECO:0007669"/>
    <property type="project" value="UniProtKB-KW"/>
</dbReference>
<dbReference type="RefSeq" id="WP_130598240.1">
    <property type="nucleotide sequence ID" value="NZ_CP036200.1"/>
</dbReference>
<dbReference type="OrthoDB" id="9781845at2"/>
<keyword evidence="6" id="KW-1133">Transmembrane helix</keyword>
<evidence type="ECO:0000256" key="4">
    <source>
        <dbReference type="PROSITE-ProRule" id="PRU00284"/>
    </source>
</evidence>
<keyword evidence="10" id="KW-1185">Reference proteome</keyword>
<evidence type="ECO:0000259" key="7">
    <source>
        <dbReference type="PROSITE" id="PS50111"/>
    </source>
</evidence>
<protein>
    <submittedName>
        <fullName evidence="9">Methyl-accepting chemotaxis protein</fullName>
    </submittedName>
</protein>
<dbReference type="AlphaFoldDB" id="A0A411PFK0"/>
<evidence type="ECO:0000256" key="1">
    <source>
        <dbReference type="ARBA" id="ARBA00004370"/>
    </source>
</evidence>
<evidence type="ECO:0000256" key="3">
    <source>
        <dbReference type="ARBA" id="ARBA00029447"/>
    </source>
</evidence>
<dbReference type="Gene3D" id="1.10.287.950">
    <property type="entry name" value="Methyl-accepting chemotaxis protein"/>
    <property type="match status" value="1"/>
</dbReference>
<dbReference type="PANTHER" id="PTHR32089">
    <property type="entry name" value="METHYL-ACCEPTING CHEMOTAXIS PROTEIN MCPB"/>
    <property type="match status" value="1"/>
</dbReference>
<dbReference type="PANTHER" id="PTHR32089:SF70">
    <property type="entry name" value="ENERGY TAXIS MODULATING METHYL ACCEPTING SENSORY TRANSDUCER"/>
    <property type="match status" value="1"/>
</dbReference>
<keyword evidence="6" id="KW-0812">Transmembrane</keyword>
<comment type="similarity">
    <text evidence="3">Belongs to the methyl-accepting chemotaxis (MCP) protein family.</text>
</comment>
<dbReference type="FunFam" id="1.10.287.950:FF:000001">
    <property type="entry name" value="Methyl-accepting chemotaxis sensory transducer"/>
    <property type="match status" value="1"/>
</dbReference>
<dbReference type="InterPro" id="IPR004089">
    <property type="entry name" value="MCPsignal_dom"/>
</dbReference>
<keyword evidence="2 4" id="KW-0807">Transducer</keyword>
<keyword evidence="5" id="KW-0175">Coiled coil</keyword>
<dbReference type="GO" id="GO:0016020">
    <property type="term" value="C:membrane"/>
    <property type="evidence" value="ECO:0007669"/>
    <property type="project" value="UniProtKB-SubCell"/>
</dbReference>
<feature type="coiled-coil region" evidence="5">
    <location>
        <begin position="99"/>
        <end position="154"/>
    </location>
</feature>
<organism evidence="9 10">
    <name type="scientific">Shewanella maritima</name>
    <dbReference type="NCBI Taxonomy" id="2520507"/>
    <lineage>
        <taxon>Bacteria</taxon>
        <taxon>Pseudomonadati</taxon>
        <taxon>Pseudomonadota</taxon>
        <taxon>Gammaproteobacteria</taxon>
        <taxon>Alteromonadales</taxon>
        <taxon>Shewanellaceae</taxon>
        <taxon>Shewanella</taxon>
    </lineage>
</organism>
<dbReference type="InterPro" id="IPR004090">
    <property type="entry name" value="Chemotax_Me-accpt_rcpt"/>
</dbReference>
<dbReference type="PRINTS" id="PR00260">
    <property type="entry name" value="CHEMTRNSDUCR"/>
</dbReference>
<evidence type="ECO:0000259" key="8">
    <source>
        <dbReference type="PROSITE" id="PS50885"/>
    </source>
</evidence>
<evidence type="ECO:0000256" key="2">
    <source>
        <dbReference type="ARBA" id="ARBA00023224"/>
    </source>
</evidence>
<comment type="subcellular location">
    <subcellularLocation>
        <location evidence="1">Membrane</location>
    </subcellularLocation>
</comment>
<feature type="domain" description="HAMP" evidence="8">
    <location>
        <begin position="344"/>
        <end position="396"/>
    </location>
</feature>
<gene>
    <name evidence="9" type="ORF">EXU30_05810</name>
</gene>
<proteinExistence type="inferred from homology"/>
<feature type="transmembrane region" description="Helical" evidence="6">
    <location>
        <begin position="325"/>
        <end position="343"/>
    </location>
</feature>
<dbReference type="Pfam" id="PF00672">
    <property type="entry name" value="HAMP"/>
    <property type="match status" value="1"/>
</dbReference>